<feature type="region of interest" description="Disordered" evidence="1">
    <location>
        <begin position="73"/>
        <end position="97"/>
    </location>
</feature>
<dbReference type="OrthoDB" id="23364at2157"/>
<dbReference type="HOGENOM" id="CLU_2177997_0_0_2"/>
<dbReference type="KEGG" id="pfm:Pyrfu_1943"/>
<dbReference type="eggNOG" id="arCOG04323">
    <property type="taxonomic scope" value="Archaea"/>
</dbReference>
<evidence type="ECO:0000313" key="3">
    <source>
        <dbReference type="Proteomes" id="UP000001037"/>
    </source>
</evidence>
<evidence type="ECO:0000256" key="1">
    <source>
        <dbReference type="SAM" id="MobiDB-lite"/>
    </source>
</evidence>
<dbReference type="RefSeq" id="WP_014027473.1">
    <property type="nucleotide sequence ID" value="NC_015931.1"/>
</dbReference>
<dbReference type="InParanoid" id="G0EDJ2"/>
<reference evidence="2 3" key="1">
    <citation type="journal article" date="2011" name="Stand. Genomic Sci.">
        <title>Complete genome sequence of the hyperthermophilic chemolithoautotroph Pyrolobus fumarii type strain (1A).</title>
        <authorList>
            <person name="Anderson I."/>
            <person name="Goker M."/>
            <person name="Nolan M."/>
            <person name="Lucas S."/>
            <person name="Hammon N."/>
            <person name="Deshpande S."/>
            <person name="Cheng J.F."/>
            <person name="Tapia R."/>
            <person name="Han C."/>
            <person name="Goodwin L."/>
            <person name="Pitluck S."/>
            <person name="Huntemann M."/>
            <person name="Liolios K."/>
            <person name="Ivanova N."/>
            <person name="Pagani I."/>
            <person name="Mavromatis K."/>
            <person name="Ovchinikova G."/>
            <person name="Pati A."/>
            <person name="Chen A."/>
            <person name="Palaniappan K."/>
            <person name="Land M."/>
            <person name="Hauser L."/>
            <person name="Brambilla E.M."/>
            <person name="Huber H."/>
            <person name="Yasawong M."/>
            <person name="Rohde M."/>
            <person name="Spring S."/>
            <person name="Abt B."/>
            <person name="Sikorski J."/>
            <person name="Wirth R."/>
            <person name="Detter J.C."/>
            <person name="Woyke T."/>
            <person name="Bristow J."/>
            <person name="Eisen J.A."/>
            <person name="Markowitz V."/>
            <person name="Hugenholtz P."/>
            <person name="Kyrpides N.C."/>
            <person name="Klenk H.P."/>
            <person name="Lapidus A."/>
        </authorList>
    </citation>
    <scope>NUCLEOTIDE SEQUENCE [LARGE SCALE GENOMIC DNA]</scope>
    <source>
        <strain evidence="3">DSM 11204 / 1A</strain>
    </source>
</reference>
<dbReference type="EMBL" id="CP002838">
    <property type="protein sequence ID" value="AEM39796.1"/>
    <property type="molecule type" value="Genomic_DNA"/>
</dbReference>
<dbReference type="STRING" id="694429.Pyrfu_1943"/>
<dbReference type="GeneID" id="11138283"/>
<sequence>MPRRQRDPTICPRCGSKAEPKKTWQLVSPFPDSKGRITITIMASFECPNCGHKWRGALSKLKVGGDEMEIGGKKVKHEQAAEEKREGPVFEIDIDEL</sequence>
<dbReference type="AlphaFoldDB" id="G0EDJ2"/>
<proteinExistence type="predicted"/>
<evidence type="ECO:0008006" key="4">
    <source>
        <dbReference type="Google" id="ProtNLM"/>
    </source>
</evidence>
<evidence type="ECO:0000313" key="2">
    <source>
        <dbReference type="EMBL" id="AEM39796.1"/>
    </source>
</evidence>
<organism evidence="2 3">
    <name type="scientific">Pyrolobus fumarii (strain DSM 11204 / 1A)</name>
    <dbReference type="NCBI Taxonomy" id="694429"/>
    <lineage>
        <taxon>Archaea</taxon>
        <taxon>Thermoproteota</taxon>
        <taxon>Thermoprotei</taxon>
        <taxon>Desulfurococcales</taxon>
        <taxon>Pyrodictiaceae</taxon>
        <taxon>Pyrolobus</taxon>
    </lineage>
</organism>
<accession>G0EDJ2</accession>
<gene>
    <name evidence="2" type="ordered locus">Pyrfu_1943</name>
</gene>
<name>G0EDJ2_PYRF1</name>
<protein>
    <recommendedName>
        <fullName evidence="4">Chromatin protein Cren7</fullName>
    </recommendedName>
</protein>
<dbReference type="Proteomes" id="UP000001037">
    <property type="component" value="Chromosome"/>
</dbReference>
<keyword evidence="3" id="KW-1185">Reference proteome</keyword>
<feature type="compositionally biased region" description="Basic and acidic residues" evidence="1">
    <location>
        <begin position="77"/>
        <end position="88"/>
    </location>
</feature>